<dbReference type="PANTHER" id="PTHR42905:SF16">
    <property type="entry name" value="CARBOXYPHOSPHONOENOLPYRUVATE PHOSPHONOMUTASE-LIKE PROTEIN (AFU_ORTHOLOGUE AFUA_5G07230)"/>
    <property type="match status" value="1"/>
</dbReference>
<dbReference type="Pfam" id="PF13714">
    <property type="entry name" value="PEP_mutase"/>
    <property type="match status" value="1"/>
</dbReference>
<dbReference type="Proteomes" id="UP000094936">
    <property type="component" value="Unassembled WGS sequence"/>
</dbReference>
<gene>
    <name evidence="2" type="ORF">A8L45_17170</name>
</gene>
<reference evidence="2 3" key="1">
    <citation type="submission" date="2016-05" db="EMBL/GenBank/DDBJ databases">
        <title>Genomic Taxonomy of the Vibrionaceae.</title>
        <authorList>
            <person name="Gomez-Gil B."/>
            <person name="Enciso-Ibarra J."/>
        </authorList>
    </citation>
    <scope>NUCLEOTIDE SEQUENCE [LARGE SCALE GENOMIC DNA]</scope>
    <source>
        <strain evidence="2 3">CAIM 1920</strain>
    </source>
</reference>
<organism evidence="2 3">
    <name type="scientific">Veronia pacifica</name>
    <dbReference type="NCBI Taxonomy" id="1080227"/>
    <lineage>
        <taxon>Bacteria</taxon>
        <taxon>Pseudomonadati</taxon>
        <taxon>Pseudomonadota</taxon>
        <taxon>Gammaproteobacteria</taxon>
        <taxon>Vibrionales</taxon>
        <taxon>Vibrionaceae</taxon>
        <taxon>Veronia</taxon>
    </lineage>
</organism>
<name>A0A1C3EDX0_9GAMM</name>
<keyword evidence="1" id="KW-0479">Metal-binding</keyword>
<dbReference type="GO" id="GO:0003824">
    <property type="term" value="F:catalytic activity"/>
    <property type="evidence" value="ECO:0007669"/>
    <property type="project" value="InterPro"/>
</dbReference>
<dbReference type="InterPro" id="IPR015813">
    <property type="entry name" value="Pyrv/PenolPyrv_kinase-like_dom"/>
</dbReference>
<evidence type="ECO:0000313" key="2">
    <source>
        <dbReference type="EMBL" id="ODA31404.1"/>
    </source>
</evidence>
<dbReference type="InterPro" id="IPR040442">
    <property type="entry name" value="Pyrv_kinase-like_dom_sf"/>
</dbReference>
<protein>
    <submittedName>
        <fullName evidence="2">Carboxyvinyl-carboxyphosphonate phosphorylmutase</fullName>
    </submittedName>
</protein>
<comment type="caution">
    <text evidence="2">The sequence shown here is derived from an EMBL/GenBank/DDBJ whole genome shotgun (WGS) entry which is preliminary data.</text>
</comment>
<dbReference type="SUPFAM" id="SSF51621">
    <property type="entry name" value="Phosphoenolpyruvate/pyruvate domain"/>
    <property type="match status" value="1"/>
</dbReference>
<dbReference type="AlphaFoldDB" id="A0A1C3EDX0"/>
<dbReference type="OrthoDB" id="9780430at2"/>
<evidence type="ECO:0000313" key="3">
    <source>
        <dbReference type="Proteomes" id="UP000094936"/>
    </source>
</evidence>
<proteinExistence type="predicted"/>
<dbReference type="CDD" id="cd00377">
    <property type="entry name" value="ICL_PEPM"/>
    <property type="match status" value="1"/>
</dbReference>
<evidence type="ECO:0000256" key="1">
    <source>
        <dbReference type="ARBA" id="ARBA00022723"/>
    </source>
</evidence>
<keyword evidence="3" id="KW-1185">Reference proteome</keyword>
<dbReference type="GO" id="GO:0046872">
    <property type="term" value="F:metal ion binding"/>
    <property type="evidence" value="ECO:0007669"/>
    <property type="project" value="UniProtKB-KW"/>
</dbReference>
<dbReference type="RefSeq" id="WP_068904518.1">
    <property type="nucleotide sequence ID" value="NZ_JBHUIF010000028.1"/>
</dbReference>
<dbReference type="InterPro" id="IPR039556">
    <property type="entry name" value="ICL/PEPM"/>
</dbReference>
<dbReference type="STRING" id="1080227.A8L45_17170"/>
<dbReference type="Gene3D" id="3.20.20.60">
    <property type="entry name" value="Phosphoenolpyruvate-binding domains"/>
    <property type="match status" value="1"/>
</dbReference>
<accession>A0A1C3EDX0</accession>
<dbReference type="EMBL" id="LYBM01000036">
    <property type="protein sequence ID" value="ODA31404.1"/>
    <property type="molecule type" value="Genomic_DNA"/>
</dbReference>
<sequence length="255" mass="27868">MHTFEQLHQQSTPLLIGNVWDATSAKMAEEAGYQALGTSSAAIASMLGYQDGENIPFAELLFVVKRLVASSLLPLSVDIEAGYGVEPNVIADNIQQLAECGVVGINMEDSIPTAERKLRKAEDFAHLLKEVRALLKERKIEIFTNVRTDTFLLGVKEACSETIRRAEVYQAAGADGLFVPGISDLEDIKRVVNSTTLPINVMTVPDLPNFENLTKAGVKRISSGNFAHEKIYQYLGVQLREMKSKGTGSVLVDTL</sequence>
<dbReference type="PANTHER" id="PTHR42905">
    <property type="entry name" value="PHOSPHOENOLPYRUVATE CARBOXYLASE"/>
    <property type="match status" value="1"/>
</dbReference>